<dbReference type="KEGG" id="sman:C12CBH8_00770"/>
<protein>
    <submittedName>
        <fullName evidence="1">Uncharacterized protein</fullName>
    </submittedName>
</protein>
<dbReference type="AlphaFoldDB" id="A0A7I8CY98"/>
<reference evidence="2" key="1">
    <citation type="submission" date="2020-07" db="EMBL/GenBank/DDBJ databases">
        <title>Complete genome sequencing of Clostridia bacterium strain 12CBH8.</title>
        <authorList>
            <person name="Sakamoto M."/>
            <person name="Murakami T."/>
            <person name="Mori H."/>
        </authorList>
    </citation>
    <scope>NUCLEOTIDE SEQUENCE [LARGE SCALE GENOMIC DNA]</scope>
    <source>
        <strain evidence="2">12CBH8</strain>
    </source>
</reference>
<proteinExistence type="predicted"/>
<accession>A0A7I8CY98</accession>
<evidence type="ECO:0000313" key="2">
    <source>
        <dbReference type="Proteomes" id="UP000593890"/>
    </source>
</evidence>
<keyword evidence="2" id="KW-1185">Reference proteome</keyword>
<dbReference type="EMBL" id="AP023321">
    <property type="protein sequence ID" value="BCI59438.1"/>
    <property type="molecule type" value="Genomic_DNA"/>
</dbReference>
<name>A0A7I8CY98_9FIRM</name>
<evidence type="ECO:0000313" key="1">
    <source>
        <dbReference type="EMBL" id="BCI59438.1"/>
    </source>
</evidence>
<dbReference type="Proteomes" id="UP000593890">
    <property type="component" value="Chromosome"/>
</dbReference>
<organism evidence="1 2">
    <name type="scientific">Solibaculum mannosilyticum</name>
    <dbReference type="NCBI Taxonomy" id="2780922"/>
    <lineage>
        <taxon>Bacteria</taxon>
        <taxon>Bacillati</taxon>
        <taxon>Bacillota</taxon>
        <taxon>Clostridia</taxon>
        <taxon>Eubacteriales</taxon>
        <taxon>Oscillospiraceae</taxon>
        <taxon>Solibaculum</taxon>
    </lineage>
</organism>
<gene>
    <name evidence="1" type="ORF">C12CBH8_00770</name>
</gene>
<sequence>MPAPADFSPIIKELGQYIKLRLVTLWNKGQMAGGLC</sequence>